<keyword evidence="5" id="KW-0472">Membrane</keyword>
<evidence type="ECO:0000256" key="1">
    <source>
        <dbReference type="ARBA" id="ARBA00004141"/>
    </source>
</evidence>
<organism evidence="7">
    <name type="scientific">Phlebotomus kandelakii</name>
    <dbReference type="NCBI Taxonomy" id="1109342"/>
    <lineage>
        <taxon>Eukaryota</taxon>
        <taxon>Metazoa</taxon>
        <taxon>Ecdysozoa</taxon>
        <taxon>Arthropoda</taxon>
        <taxon>Hexapoda</taxon>
        <taxon>Insecta</taxon>
        <taxon>Pterygota</taxon>
        <taxon>Neoptera</taxon>
        <taxon>Endopterygota</taxon>
        <taxon>Diptera</taxon>
        <taxon>Nematocera</taxon>
        <taxon>Psychodoidea</taxon>
        <taxon>Psychodidae</taxon>
        <taxon>Phlebotomus</taxon>
        <taxon>Larroussius</taxon>
    </lineage>
</organism>
<dbReference type="Pfam" id="PF10639">
    <property type="entry name" value="TMEM234"/>
    <property type="match status" value="1"/>
</dbReference>
<evidence type="ECO:0000256" key="3">
    <source>
        <dbReference type="ARBA" id="ARBA00022692"/>
    </source>
</evidence>
<proteinExistence type="inferred from homology"/>
<dbReference type="PANTHER" id="PTHR28668">
    <property type="entry name" value="TRANSMEMBRANE PROTEIN 234"/>
    <property type="match status" value="1"/>
</dbReference>
<accession>A0A6B2E8E0</accession>
<comment type="similarity">
    <text evidence="2">Belongs to the TMEM234 family.</text>
</comment>
<dbReference type="InterPro" id="IPR018908">
    <property type="entry name" value="TMEM234"/>
</dbReference>
<comment type="subcellular location">
    <subcellularLocation>
        <location evidence="1">Membrane</location>
        <topology evidence="1">Multi-pass membrane protein</topology>
    </subcellularLocation>
</comment>
<dbReference type="Gene3D" id="1.10.3730.20">
    <property type="match status" value="1"/>
</dbReference>
<name>A0A6B2E8E0_9DIPT</name>
<evidence type="ECO:0000256" key="5">
    <source>
        <dbReference type="ARBA" id="ARBA00023136"/>
    </source>
</evidence>
<sequence length="132" mass="14800">MWNVASLVLVGLLWGATNPFIKRGSQGIQHVKSSSKIKKLFLEIKFIITRWQYWIPFLLNQSGSLVYFFTLQNTELSLAVPVANSLTFVFTAITAKLLGEEKLPLRALCGILLILTGTTICMVDRISKEARV</sequence>
<feature type="chain" id="PRO_5025597065" evidence="6">
    <location>
        <begin position="16"/>
        <end position="132"/>
    </location>
</feature>
<evidence type="ECO:0000313" key="7">
    <source>
        <dbReference type="EMBL" id="NBJ58812.1"/>
    </source>
</evidence>
<reference evidence="7" key="1">
    <citation type="submission" date="2019-10" db="EMBL/GenBank/DDBJ databases">
        <title>Short sand fly seasons in Tbilisi, Georgia, hinder development of host immunity to saliva of the visceral leishmaniasis vector Phlebotomus kandelakii.</title>
        <authorList>
            <person name="Oliveira F."/>
            <person name="Giorgobiani E."/>
            <person name="Guimaraes-Costa A.B."/>
            <person name="Abdeladhim M."/>
            <person name="Oristian J."/>
            <person name="Tskhvaradze L."/>
            <person name="Tsertsvadze N."/>
            <person name="Zakalashvili M."/>
            <person name="Valenzuela J.G."/>
            <person name="Kamhawi S."/>
        </authorList>
    </citation>
    <scope>NUCLEOTIDE SEQUENCE</scope>
    <source>
        <strain evidence="7">Wild-capture in Tbilisi</strain>
        <tissue evidence="7">Salivary glands</tissue>
    </source>
</reference>
<keyword evidence="6" id="KW-0732">Signal</keyword>
<evidence type="ECO:0000256" key="2">
    <source>
        <dbReference type="ARBA" id="ARBA00005977"/>
    </source>
</evidence>
<dbReference type="GO" id="GO:0016020">
    <property type="term" value="C:membrane"/>
    <property type="evidence" value="ECO:0007669"/>
    <property type="project" value="UniProtKB-SubCell"/>
</dbReference>
<dbReference type="SUPFAM" id="SSF103481">
    <property type="entry name" value="Multidrug resistance efflux transporter EmrE"/>
    <property type="match status" value="1"/>
</dbReference>
<evidence type="ECO:0000256" key="4">
    <source>
        <dbReference type="ARBA" id="ARBA00022989"/>
    </source>
</evidence>
<keyword evidence="3" id="KW-0812">Transmembrane</keyword>
<dbReference type="InterPro" id="IPR037185">
    <property type="entry name" value="EmrE-like"/>
</dbReference>
<feature type="signal peptide" evidence="6">
    <location>
        <begin position="1"/>
        <end position="15"/>
    </location>
</feature>
<dbReference type="EMBL" id="GIFK01001109">
    <property type="protein sequence ID" value="NBJ58812.1"/>
    <property type="molecule type" value="Transcribed_RNA"/>
</dbReference>
<protein>
    <submittedName>
        <fullName evidence="7">Putative conserved secreted protein</fullName>
    </submittedName>
</protein>
<keyword evidence="4" id="KW-1133">Transmembrane helix</keyword>
<dbReference type="PANTHER" id="PTHR28668:SF1">
    <property type="entry name" value="TRANSMEMBRANE PROTEIN 234"/>
    <property type="match status" value="1"/>
</dbReference>
<dbReference type="AlphaFoldDB" id="A0A6B2E8E0"/>
<evidence type="ECO:0000256" key="6">
    <source>
        <dbReference type="SAM" id="SignalP"/>
    </source>
</evidence>